<organism evidence="2 3">
    <name type="scientific">Chlamydomonas eustigma</name>
    <dbReference type="NCBI Taxonomy" id="1157962"/>
    <lineage>
        <taxon>Eukaryota</taxon>
        <taxon>Viridiplantae</taxon>
        <taxon>Chlorophyta</taxon>
        <taxon>core chlorophytes</taxon>
        <taxon>Chlorophyceae</taxon>
        <taxon>CS clade</taxon>
        <taxon>Chlamydomonadales</taxon>
        <taxon>Chlamydomonadaceae</taxon>
        <taxon>Chlamydomonas</taxon>
    </lineage>
</organism>
<evidence type="ECO:0000259" key="1">
    <source>
        <dbReference type="Pfam" id="PF12499"/>
    </source>
</evidence>
<comment type="caution">
    <text evidence="2">The sequence shown here is derived from an EMBL/GenBank/DDBJ whole genome shotgun (WGS) entry which is preliminary data.</text>
</comment>
<sequence length="176" mass="18675">LTLQTDVTNANGGSTFCLKNTVIACNASAPCCSMNLNKIEIFMNNNCWGAVSNLTVNGSPLPTSYSQYTWNGQTYDTFKATKLNIQQSNAQGLLICITLSPICPTLVDFCYGAGTGPGGHGCEYAMFSSDQTCCPTTETTSFVLPDSVPQPPLVPAAPLESFSVTGVGSKKRFGFR</sequence>
<reference evidence="2 3" key="1">
    <citation type="submission" date="2017-08" db="EMBL/GenBank/DDBJ databases">
        <title>Acidophilic green algal genome provides insights into adaptation to an acidic environment.</title>
        <authorList>
            <person name="Hirooka S."/>
            <person name="Hirose Y."/>
            <person name="Kanesaki Y."/>
            <person name="Higuchi S."/>
            <person name="Fujiwara T."/>
            <person name="Onuma R."/>
            <person name="Era A."/>
            <person name="Ohbayashi R."/>
            <person name="Uzuka A."/>
            <person name="Nozaki H."/>
            <person name="Yoshikawa H."/>
            <person name="Miyagishima S.Y."/>
        </authorList>
    </citation>
    <scope>NUCLEOTIDE SEQUENCE [LARGE SCALE GENOMIC DNA]</scope>
    <source>
        <strain evidence="2 3">NIES-2499</strain>
    </source>
</reference>
<name>A0A250XRY7_9CHLO</name>
<gene>
    <name evidence="2" type="ORF">CEUSTIGMA_g13243.t1</name>
</gene>
<feature type="domain" description="Pherophorin" evidence="1">
    <location>
        <begin position="5"/>
        <end position="135"/>
    </location>
</feature>
<dbReference type="EMBL" id="BEGY01000195">
    <property type="protein sequence ID" value="GAX85828.1"/>
    <property type="molecule type" value="Genomic_DNA"/>
</dbReference>
<dbReference type="InterPro" id="IPR024616">
    <property type="entry name" value="Pherophorin"/>
</dbReference>
<keyword evidence="3" id="KW-1185">Reference proteome</keyword>
<dbReference type="Pfam" id="PF12499">
    <property type="entry name" value="DUF3707"/>
    <property type="match status" value="1"/>
</dbReference>
<dbReference type="AlphaFoldDB" id="A0A250XRY7"/>
<evidence type="ECO:0000313" key="3">
    <source>
        <dbReference type="Proteomes" id="UP000232323"/>
    </source>
</evidence>
<dbReference type="Proteomes" id="UP000232323">
    <property type="component" value="Unassembled WGS sequence"/>
</dbReference>
<dbReference type="OrthoDB" id="539665at2759"/>
<protein>
    <recommendedName>
        <fullName evidence="1">Pherophorin domain-containing protein</fullName>
    </recommendedName>
</protein>
<evidence type="ECO:0000313" key="2">
    <source>
        <dbReference type="EMBL" id="GAX85828.1"/>
    </source>
</evidence>
<accession>A0A250XRY7</accession>
<proteinExistence type="predicted"/>
<feature type="non-terminal residue" evidence="2">
    <location>
        <position position="1"/>
    </location>
</feature>